<feature type="binding site" evidence="8">
    <location>
        <position position="120"/>
    </location>
    <ligand>
        <name>5-phospho-alpha-D-ribose 1-diphosphate</name>
        <dbReference type="ChEBI" id="CHEBI:58017"/>
    </ligand>
</feature>
<feature type="binding site" evidence="8">
    <location>
        <begin position="108"/>
        <end position="116"/>
    </location>
    <ligand>
        <name>5-phospho-alpha-D-ribose 1-diphosphate</name>
        <dbReference type="ChEBI" id="CHEBI:58017"/>
    </ligand>
</feature>
<gene>
    <name evidence="8 11" type="primary">trpD</name>
    <name evidence="11" type="ORF">CL943_02450</name>
</gene>
<comment type="function">
    <text evidence="8">Catalyzes the transfer of the phosphoribosyl group of 5-phosphorylribose-1-pyrophosphate (PRPP) to anthranilate to yield N-(5'-phosphoribosyl)-anthranilate (PRA).</text>
</comment>
<feature type="binding site" evidence="8">
    <location>
        <position position="80"/>
    </location>
    <ligand>
        <name>anthranilate</name>
        <dbReference type="ChEBI" id="CHEBI:16567"/>
        <label>1</label>
    </ligand>
</feature>
<evidence type="ECO:0000256" key="8">
    <source>
        <dbReference type="HAMAP-Rule" id="MF_00211"/>
    </source>
</evidence>
<dbReference type="InterPro" id="IPR005940">
    <property type="entry name" value="Anthranilate_Pribosyl_Tfrase"/>
</dbReference>
<keyword evidence="8" id="KW-0460">Magnesium</keyword>
<evidence type="ECO:0000259" key="9">
    <source>
        <dbReference type="Pfam" id="PF00591"/>
    </source>
</evidence>
<organism evidence="11 12">
    <name type="scientific">Candidatus Iainarchaeum sp</name>
    <dbReference type="NCBI Taxonomy" id="3101447"/>
    <lineage>
        <taxon>Archaea</taxon>
        <taxon>Candidatus Iainarchaeota</taxon>
        <taxon>Candidatus Iainarchaeia</taxon>
        <taxon>Candidatus Iainarchaeales</taxon>
        <taxon>Candidatus Iainarchaeaceae</taxon>
        <taxon>Candidatus Iainarchaeum</taxon>
    </lineage>
</organism>
<comment type="caution">
    <text evidence="8">Lacks conserved residue(s) required for the propagation of feature annotation.</text>
</comment>
<feature type="binding site" evidence="8">
    <location>
        <position position="226"/>
    </location>
    <ligand>
        <name>Mg(2+)</name>
        <dbReference type="ChEBI" id="CHEBI:18420"/>
        <label>2</label>
    </ligand>
</feature>
<evidence type="ECO:0000259" key="10">
    <source>
        <dbReference type="Pfam" id="PF02885"/>
    </source>
</evidence>
<evidence type="ECO:0000313" key="11">
    <source>
        <dbReference type="EMBL" id="MAG22141.1"/>
    </source>
</evidence>
<evidence type="ECO:0000256" key="5">
    <source>
        <dbReference type="ARBA" id="ARBA00022679"/>
    </source>
</evidence>
<feature type="domain" description="Glycosyl transferase family 3 N-terminal" evidence="10">
    <location>
        <begin position="4"/>
        <end position="63"/>
    </location>
</feature>
<feature type="binding site" evidence="8">
    <location>
        <position position="92"/>
    </location>
    <ligand>
        <name>Mg(2+)</name>
        <dbReference type="ChEBI" id="CHEBI:18420"/>
        <label>1</label>
    </ligand>
</feature>
<accession>A0A2D6M150</accession>
<dbReference type="EC" id="2.4.2.18" evidence="2 8"/>
<feature type="binding site" evidence="8">
    <location>
        <position position="226"/>
    </location>
    <ligand>
        <name>Mg(2+)</name>
        <dbReference type="ChEBI" id="CHEBI:18420"/>
        <label>1</label>
    </ligand>
</feature>
<dbReference type="AlphaFoldDB" id="A0A2D6M150"/>
<dbReference type="FunFam" id="3.40.1030.10:FF:000002">
    <property type="entry name" value="Anthranilate phosphoribosyltransferase"/>
    <property type="match status" value="1"/>
</dbReference>
<dbReference type="InterPro" id="IPR036320">
    <property type="entry name" value="Glycosyl_Trfase_fam3_N_dom_sf"/>
</dbReference>
<keyword evidence="8" id="KW-0479">Metal-binding</keyword>
<evidence type="ECO:0000256" key="4">
    <source>
        <dbReference type="ARBA" id="ARBA00022676"/>
    </source>
</evidence>
<protein>
    <recommendedName>
        <fullName evidence="2 8">Anthranilate phosphoribosyltransferase</fullName>
        <ecNumber evidence="2 8">2.4.2.18</ecNumber>
    </recommendedName>
</protein>
<dbReference type="Proteomes" id="UP000226592">
    <property type="component" value="Unassembled WGS sequence"/>
</dbReference>
<name>A0A2D6M150_9ARCH</name>
<keyword evidence="6 8" id="KW-0822">Tryptophan biosynthesis</keyword>
<dbReference type="PANTHER" id="PTHR43285:SF2">
    <property type="entry name" value="ANTHRANILATE PHOSPHORIBOSYLTRANSFERASE"/>
    <property type="match status" value="1"/>
</dbReference>
<dbReference type="Gene3D" id="3.40.1030.10">
    <property type="entry name" value="Nucleoside phosphorylase/phosphoribosyltransferase catalytic domain"/>
    <property type="match status" value="1"/>
</dbReference>
<comment type="catalytic activity">
    <reaction evidence="8">
        <text>N-(5-phospho-beta-D-ribosyl)anthranilate + diphosphate = 5-phospho-alpha-D-ribose 1-diphosphate + anthranilate</text>
        <dbReference type="Rhea" id="RHEA:11768"/>
        <dbReference type="ChEBI" id="CHEBI:16567"/>
        <dbReference type="ChEBI" id="CHEBI:18277"/>
        <dbReference type="ChEBI" id="CHEBI:33019"/>
        <dbReference type="ChEBI" id="CHEBI:58017"/>
        <dbReference type="EC" id="2.4.2.18"/>
    </reaction>
</comment>
<evidence type="ECO:0000256" key="2">
    <source>
        <dbReference type="ARBA" id="ARBA00011948"/>
    </source>
</evidence>
<dbReference type="GO" id="GO:0000287">
    <property type="term" value="F:magnesium ion binding"/>
    <property type="evidence" value="ECO:0007669"/>
    <property type="project" value="UniProtKB-UniRule"/>
</dbReference>
<feature type="binding site" evidence="8">
    <location>
        <begin position="90"/>
        <end position="93"/>
    </location>
    <ligand>
        <name>5-phospho-alpha-D-ribose 1-diphosphate</name>
        <dbReference type="ChEBI" id="CHEBI:58017"/>
    </ligand>
</feature>
<evidence type="ECO:0000313" key="12">
    <source>
        <dbReference type="Proteomes" id="UP000226592"/>
    </source>
</evidence>
<dbReference type="Pfam" id="PF00591">
    <property type="entry name" value="Glycos_transf_3"/>
    <property type="match status" value="1"/>
</dbReference>
<evidence type="ECO:0000256" key="1">
    <source>
        <dbReference type="ARBA" id="ARBA00004907"/>
    </source>
</evidence>
<feature type="binding site" evidence="8">
    <location>
        <position position="111"/>
    </location>
    <ligand>
        <name>anthranilate</name>
        <dbReference type="ChEBI" id="CHEBI:16567"/>
        <label>1</label>
    </ligand>
</feature>
<feature type="binding site" evidence="8">
    <location>
        <begin position="83"/>
        <end position="84"/>
    </location>
    <ligand>
        <name>5-phospho-alpha-D-ribose 1-diphosphate</name>
        <dbReference type="ChEBI" id="CHEBI:58017"/>
    </ligand>
</feature>
<keyword evidence="7 8" id="KW-0057">Aromatic amino acid biosynthesis</keyword>
<feature type="binding site" evidence="8">
    <location>
        <position position="225"/>
    </location>
    <ligand>
        <name>Mg(2+)</name>
        <dbReference type="ChEBI" id="CHEBI:18420"/>
        <label>2</label>
    </ligand>
</feature>
<dbReference type="InterPro" id="IPR035902">
    <property type="entry name" value="Nuc_phospho_transferase"/>
</dbReference>
<dbReference type="Pfam" id="PF02885">
    <property type="entry name" value="Glycos_trans_3N"/>
    <property type="match status" value="1"/>
</dbReference>
<evidence type="ECO:0000256" key="6">
    <source>
        <dbReference type="ARBA" id="ARBA00022822"/>
    </source>
</evidence>
<dbReference type="EMBL" id="NZBU01000008">
    <property type="protein sequence ID" value="MAG22141.1"/>
    <property type="molecule type" value="Genomic_DNA"/>
</dbReference>
<comment type="caution">
    <text evidence="11">The sequence shown here is derived from an EMBL/GenBank/DDBJ whole genome shotgun (WGS) entry which is preliminary data.</text>
</comment>
<dbReference type="InterPro" id="IPR000312">
    <property type="entry name" value="Glycosyl_Trfase_fam3"/>
</dbReference>
<proteinExistence type="inferred from homology"/>
<dbReference type="PANTHER" id="PTHR43285">
    <property type="entry name" value="ANTHRANILATE PHOSPHORIBOSYLTRANSFERASE"/>
    <property type="match status" value="1"/>
</dbReference>
<feature type="domain" description="Glycosyl transferase family 3" evidence="9">
    <location>
        <begin position="74"/>
        <end position="325"/>
    </location>
</feature>
<dbReference type="SUPFAM" id="SSF47648">
    <property type="entry name" value="Nucleoside phosphorylase/phosphoribosyltransferase N-terminal domain"/>
    <property type="match status" value="1"/>
</dbReference>
<feature type="binding site" evidence="8">
    <location>
        <position position="88"/>
    </location>
    <ligand>
        <name>5-phospho-alpha-D-ribose 1-diphosphate</name>
        <dbReference type="ChEBI" id="CHEBI:58017"/>
    </ligand>
</feature>
<dbReference type="GO" id="GO:0005829">
    <property type="term" value="C:cytosol"/>
    <property type="evidence" value="ECO:0007669"/>
    <property type="project" value="TreeGrafter"/>
</dbReference>
<keyword evidence="4 8" id="KW-0328">Glycosyltransferase</keyword>
<dbReference type="SUPFAM" id="SSF52418">
    <property type="entry name" value="Nucleoside phosphorylase/phosphoribosyltransferase catalytic domain"/>
    <property type="match status" value="1"/>
</dbReference>
<dbReference type="GO" id="GO:0004048">
    <property type="term" value="F:anthranilate phosphoribosyltransferase activity"/>
    <property type="evidence" value="ECO:0007669"/>
    <property type="project" value="UniProtKB-UniRule"/>
</dbReference>
<dbReference type="HAMAP" id="MF_00211">
    <property type="entry name" value="TrpD"/>
    <property type="match status" value="1"/>
</dbReference>
<dbReference type="UniPathway" id="UPA00035">
    <property type="reaction ID" value="UER00041"/>
</dbReference>
<comment type="pathway">
    <text evidence="1 8">Amino-acid biosynthesis; L-tryptophan biosynthesis; L-tryptophan from chorismate: step 2/5.</text>
</comment>
<sequence length="337" mass="35866">MIDSAIEKVSNKENLTKEEARALFNDIMGGKVETEQLAVFLKALAEKGETVDEIVGAAESMRAVVAEVKPNVGPLLDVVGTGGDKKHTFNISTVSAIVAAGAGCIVAKHGNRSITSKCGSADVLEKLGVKLECNNEKNKELIEKIGLAFMFAPCHHPAMKYAMPARKQLGIRTIFNILGPITNPAGAQTYVLGVFDKELAEKLAQVMAGLNTPHALVVHGLDGFDEISACAHTLVFEVKGSNIVRYELSPEQFGLGKCKEEELVVENVEQAAEMAKAILEGKEQGGKLTAVLLNAGAAIYVNGKADSIKQGIEKAKQSIESGSALDKLQKLVEESNK</sequence>
<keyword evidence="3 8" id="KW-0028">Amino-acid biosynthesis</keyword>
<dbReference type="Gene3D" id="1.20.970.10">
    <property type="entry name" value="Transferase, Pyrimidine Nucleoside Phosphorylase, Chain C"/>
    <property type="match status" value="1"/>
</dbReference>
<dbReference type="GO" id="GO:0000162">
    <property type="term" value="P:L-tryptophan biosynthetic process"/>
    <property type="evidence" value="ECO:0007669"/>
    <property type="project" value="UniProtKB-UniRule"/>
</dbReference>
<comment type="subunit">
    <text evidence="8">Homodimer.</text>
</comment>
<comment type="similarity">
    <text evidence="8">Belongs to the anthranilate phosphoribosyltransferase family.</text>
</comment>
<dbReference type="NCBIfam" id="TIGR01245">
    <property type="entry name" value="trpD"/>
    <property type="match status" value="1"/>
</dbReference>
<evidence type="ECO:0000256" key="3">
    <source>
        <dbReference type="ARBA" id="ARBA00022605"/>
    </source>
</evidence>
<reference evidence="12" key="1">
    <citation type="submission" date="2017-09" db="EMBL/GenBank/DDBJ databases">
        <title>The Reconstruction of 2,631 Draft Metagenome-Assembled Genomes from the Global Oceans.</title>
        <authorList>
            <person name="Tully B.J."/>
            <person name="Graham E.D."/>
            <person name="Heidelberg J.F."/>
        </authorList>
    </citation>
    <scope>NUCLEOTIDE SEQUENCE [LARGE SCALE GENOMIC DNA]</scope>
</reference>
<feature type="binding site" evidence="8">
    <location>
        <position position="166"/>
    </location>
    <ligand>
        <name>anthranilate</name>
        <dbReference type="ChEBI" id="CHEBI:16567"/>
        <label>2</label>
    </ligand>
</feature>
<comment type="cofactor">
    <cofactor evidence="8">
        <name>Mg(2+)</name>
        <dbReference type="ChEBI" id="CHEBI:18420"/>
    </cofactor>
    <text evidence="8">Binds 2 magnesium ions per monomer.</text>
</comment>
<evidence type="ECO:0000256" key="7">
    <source>
        <dbReference type="ARBA" id="ARBA00023141"/>
    </source>
</evidence>
<feature type="binding site" evidence="8">
    <location>
        <position position="80"/>
    </location>
    <ligand>
        <name>5-phospho-alpha-D-ribose 1-diphosphate</name>
        <dbReference type="ChEBI" id="CHEBI:58017"/>
    </ligand>
</feature>
<dbReference type="InterPro" id="IPR017459">
    <property type="entry name" value="Glycosyl_Trfase_fam3_N_dom"/>
</dbReference>
<keyword evidence="5 8" id="KW-0808">Transferase</keyword>